<feature type="region of interest" description="Disordered" evidence="1">
    <location>
        <begin position="106"/>
        <end position="128"/>
    </location>
</feature>
<sequence length="255" mass="28311">MQQQQGQIDDLGFCPSFNCYSSDTLASIAAAKVTNQLFHDVGEEDFEFSIVLGDEEISVHDIAFEGPTVFPLFNRDLLNQEEVDREAVNGNVDACSDSLAKLFMNDREREESASSSSSEADESEGETPGVFCVWRPKMDIGSSPLSKCKKSSSTGSGSKRWRIRDLLRRSNSEGKEPMVLLTHKKVDIPKQNRSSGEVSVVANKSKSSSPSFHELFYVQQRAKSEIGKRKSYLPYRQGLVGFFSNVNAKGKKSPF</sequence>
<evidence type="ECO:0000313" key="3">
    <source>
        <dbReference type="Proteomes" id="UP001177003"/>
    </source>
</evidence>
<dbReference type="Pfam" id="PF07816">
    <property type="entry name" value="DUF1645"/>
    <property type="match status" value="1"/>
</dbReference>
<name>A0AA35VPI3_LACSI</name>
<evidence type="ECO:0000256" key="1">
    <source>
        <dbReference type="SAM" id="MobiDB-lite"/>
    </source>
</evidence>
<dbReference type="AlphaFoldDB" id="A0AA35VPI3"/>
<dbReference type="PANTHER" id="PTHR33095:SF123">
    <property type="entry name" value="HMG BOX DOMAIN-CONTAINING PROTEIN"/>
    <property type="match status" value="1"/>
</dbReference>
<organism evidence="2 3">
    <name type="scientific">Lactuca saligna</name>
    <name type="common">Willowleaf lettuce</name>
    <dbReference type="NCBI Taxonomy" id="75948"/>
    <lineage>
        <taxon>Eukaryota</taxon>
        <taxon>Viridiplantae</taxon>
        <taxon>Streptophyta</taxon>
        <taxon>Embryophyta</taxon>
        <taxon>Tracheophyta</taxon>
        <taxon>Spermatophyta</taxon>
        <taxon>Magnoliopsida</taxon>
        <taxon>eudicotyledons</taxon>
        <taxon>Gunneridae</taxon>
        <taxon>Pentapetalae</taxon>
        <taxon>asterids</taxon>
        <taxon>campanulids</taxon>
        <taxon>Asterales</taxon>
        <taxon>Asteraceae</taxon>
        <taxon>Cichorioideae</taxon>
        <taxon>Cichorieae</taxon>
        <taxon>Lactucinae</taxon>
        <taxon>Lactuca</taxon>
    </lineage>
</organism>
<proteinExistence type="predicted"/>
<keyword evidence="3" id="KW-1185">Reference proteome</keyword>
<accession>A0AA35VPI3</accession>
<evidence type="ECO:0000313" key="2">
    <source>
        <dbReference type="EMBL" id="CAI9272753.1"/>
    </source>
</evidence>
<dbReference type="InterPro" id="IPR012442">
    <property type="entry name" value="DUF1645_plant"/>
</dbReference>
<protein>
    <submittedName>
        <fullName evidence="2">Uncharacterized protein</fullName>
    </submittedName>
</protein>
<dbReference type="Proteomes" id="UP001177003">
    <property type="component" value="Chromosome 2"/>
</dbReference>
<dbReference type="EMBL" id="OX465078">
    <property type="protein sequence ID" value="CAI9272753.1"/>
    <property type="molecule type" value="Genomic_DNA"/>
</dbReference>
<gene>
    <name evidence="2" type="ORF">LSALG_LOCUS12944</name>
</gene>
<dbReference type="PANTHER" id="PTHR33095">
    <property type="entry name" value="OS07G0619500 PROTEIN"/>
    <property type="match status" value="1"/>
</dbReference>
<reference evidence="2" key="1">
    <citation type="submission" date="2023-04" db="EMBL/GenBank/DDBJ databases">
        <authorList>
            <person name="Vijverberg K."/>
            <person name="Xiong W."/>
            <person name="Schranz E."/>
        </authorList>
    </citation>
    <scope>NUCLEOTIDE SEQUENCE</scope>
</reference>